<reference evidence="1 2" key="1">
    <citation type="submission" date="2019-12" db="EMBL/GenBank/DDBJ databases">
        <title>Mucilaginibacter sp. HMF7410 genome sequencing and assembly.</title>
        <authorList>
            <person name="Kang H."/>
            <person name="Cha I."/>
            <person name="Kim H."/>
            <person name="Joh K."/>
        </authorList>
    </citation>
    <scope>NUCLEOTIDE SEQUENCE [LARGE SCALE GENOMIC DNA]</scope>
    <source>
        <strain evidence="1 2">HMF7410</strain>
    </source>
</reference>
<dbReference type="RefSeq" id="WP_157566481.1">
    <property type="nucleotide sequence ID" value="NZ_WPIK01000007.1"/>
</dbReference>
<proteinExistence type="predicted"/>
<dbReference type="Proteomes" id="UP000462014">
    <property type="component" value="Unassembled WGS sequence"/>
</dbReference>
<gene>
    <name evidence="1" type="ORF">GO621_09770</name>
</gene>
<protein>
    <submittedName>
        <fullName evidence="1">Uncharacterized protein</fullName>
    </submittedName>
</protein>
<dbReference type="EMBL" id="WPIK01000007">
    <property type="protein sequence ID" value="MVN21825.1"/>
    <property type="molecule type" value="Genomic_DNA"/>
</dbReference>
<name>A0A7K1SWW5_9SPHI</name>
<evidence type="ECO:0000313" key="2">
    <source>
        <dbReference type="Proteomes" id="UP000462014"/>
    </source>
</evidence>
<organism evidence="1 2">
    <name type="scientific">Mucilaginibacter arboris</name>
    <dbReference type="NCBI Taxonomy" id="2682090"/>
    <lineage>
        <taxon>Bacteria</taxon>
        <taxon>Pseudomonadati</taxon>
        <taxon>Bacteroidota</taxon>
        <taxon>Sphingobacteriia</taxon>
        <taxon>Sphingobacteriales</taxon>
        <taxon>Sphingobacteriaceae</taxon>
        <taxon>Mucilaginibacter</taxon>
    </lineage>
</organism>
<sequence>MKKRLLPIMTLFGLWHNVTAQPHIGLQQYYYMGIYKTFTIVPIATYQSSKNWYAEGRYNYEAVNTLSLYGGKTFEKKAAVSYSASPILGVVLGQMNGGSAGINLEMDYRKFNFNTQTQFTFSVQQLTNNFIYSWSDLTYQFLEKFSAGVSLQQTKLYQVNGAFEKGFLIKTGIKNWNFPLYVFRPESNERYFVLGINYDWQQKNSAKNSTGQL</sequence>
<dbReference type="AlphaFoldDB" id="A0A7K1SWW5"/>
<comment type="caution">
    <text evidence="1">The sequence shown here is derived from an EMBL/GenBank/DDBJ whole genome shotgun (WGS) entry which is preliminary data.</text>
</comment>
<accession>A0A7K1SWW5</accession>
<evidence type="ECO:0000313" key="1">
    <source>
        <dbReference type="EMBL" id="MVN21825.1"/>
    </source>
</evidence>
<keyword evidence="2" id="KW-1185">Reference proteome</keyword>